<protein>
    <submittedName>
        <fullName evidence="5">Uncharacterized protein</fullName>
    </submittedName>
</protein>
<keyword evidence="1" id="KW-0677">Repeat</keyword>
<dbReference type="AlphaFoldDB" id="A0A246G956"/>
<accession>A0A246G956</accession>
<feature type="signal peptide" evidence="4">
    <location>
        <begin position="1"/>
        <end position="21"/>
    </location>
</feature>
<dbReference type="SUPFAM" id="SSF48403">
    <property type="entry name" value="Ankyrin repeat"/>
    <property type="match status" value="1"/>
</dbReference>
<evidence type="ECO:0000256" key="4">
    <source>
        <dbReference type="SAM" id="SignalP"/>
    </source>
</evidence>
<dbReference type="EMBL" id="MTCY01000034">
    <property type="protein sequence ID" value="OWP75881.1"/>
    <property type="molecule type" value="Genomic_DNA"/>
</dbReference>
<dbReference type="Pfam" id="PF12796">
    <property type="entry name" value="Ank_2"/>
    <property type="match status" value="1"/>
</dbReference>
<dbReference type="SMART" id="SM00248">
    <property type="entry name" value="ANK"/>
    <property type="match status" value="3"/>
</dbReference>
<dbReference type="PANTHER" id="PTHR23206:SF7">
    <property type="entry name" value="PROTEIN KINASE DOMAIN-CONTAINING PROTEIN"/>
    <property type="match status" value="1"/>
</dbReference>
<evidence type="ECO:0000313" key="5">
    <source>
        <dbReference type="EMBL" id="OWP75881.1"/>
    </source>
</evidence>
<dbReference type="PROSITE" id="PS50297">
    <property type="entry name" value="ANK_REP_REGION"/>
    <property type="match status" value="1"/>
</dbReference>
<evidence type="ECO:0000256" key="2">
    <source>
        <dbReference type="ARBA" id="ARBA00023043"/>
    </source>
</evidence>
<dbReference type="PANTHER" id="PTHR23206">
    <property type="entry name" value="MASK PROTEIN"/>
    <property type="match status" value="1"/>
</dbReference>
<dbReference type="Gene3D" id="1.25.40.20">
    <property type="entry name" value="Ankyrin repeat-containing domain"/>
    <property type="match status" value="1"/>
</dbReference>
<keyword evidence="2 3" id="KW-0040">ANK repeat</keyword>
<evidence type="ECO:0000256" key="1">
    <source>
        <dbReference type="ARBA" id="ARBA00022737"/>
    </source>
</evidence>
<feature type="chain" id="PRO_5012286622" evidence="4">
    <location>
        <begin position="22"/>
        <end position="151"/>
    </location>
</feature>
<dbReference type="Proteomes" id="UP000198034">
    <property type="component" value="Unassembled WGS sequence"/>
</dbReference>
<dbReference type="InterPro" id="IPR002110">
    <property type="entry name" value="Ankyrin_rpt"/>
</dbReference>
<keyword evidence="4" id="KW-0732">Signal</keyword>
<evidence type="ECO:0000313" key="6">
    <source>
        <dbReference type="Proteomes" id="UP000198034"/>
    </source>
</evidence>
<dbReference type="InterPro" id="IPR051631">
    <property type="entry name" value="Ankyrin-KH/SAM_domain"/>
</dbReference>
<sequence length="151" mass="17203">MYTKRIFTFILLVSTFFISHAQNSNAQQELEKSFFYGARTSNIEILNEFIKTGVNVNYQGENGYTAIMIAAYNGQKKAVEFLISKGADLCIKDKRGNTALMGAIVASEDDIAKYLINLEKCDEETNKRTLEYAQRFGRTEIMKLLSTKEKR</sequence>
<proteinExistence type="predicted"/>
<dbReference type="InterPro" id="IPR036770">
    <property type="entry name" value="Ankyrin_rpt-contain_sf"/>
</dbReference>
<dbReference type="GO" id="GO:0005737">
    <property type="term" value="C:cytoplasm"/>
    <property type="evidence" value="ECO:0007669"/>
    <property type="project" value="TreeGrafter"/>
</dbReference>
<organism evidence="5 6">
    <name type="scientific">Flavobacterium columnare</name>
    <dbReference type="NCBI Taxonomy" id="996"/>
    <lineage>
        <taxon>Bacteria</taxon>
        <taxon>Pseudomonadati</taxon>
        <taxon>Bacteroidota</taxon>
        <taxon>Flavobacteriia</taxon>
        <taxon>Flavobacteriales</taxon>
        <taxon>Flavobacteriaceae</taxon>
        <taxon>Flavobacterium</taxon>
    </lineage>
</organism>
<name>A0A246G956_9FLAO</name>
<dbReference type="OrthoDB" id="5657095at2"/>
<evidence type="ECO:0000256" key="3">
    <source>
        <dbReference type="PROSITE-ProRule" id="PRU00023"/>
    </source>
</evidence>
<feature type="repeat" description="ANK" evidence="3">
    <location>
        <begin position="62"/>
        <end position="94"/>
    </location>
</feature>
<reference evidence="5 6" key="1">
    <citation type="journal article" date="2017" name="Infect. Genet. Evol.">
        <title>Comparative genome analysis of fish pathogen Flavobacterium columnare reveals extensive sequence diversity within the species.</title>
        <authorList>
            <person name="Kayansamruaj P."/>
            <person name="Dong H.T."/>
            <person name="Hirono I."/>
            <person name="Kondo H."/>
            <person name="Senapin S."/>
            <person name="Rodkhum C."/>
        </authorList>
    </citation>
    <scope>NUCLEOTIDE SEQUENCE [LARGE SCALE GENOMIC DNA]</scope>
    <source>
        <strain evidence="5 6">1214</strain>
    </source>
</reference>
<gene>
    <name evidence="5" type="ORF">BWK62_11020</name>
</gene>
<comment type="caution">
    <text evidence="5">The sequence shown here is derived from an EMBL/GenBank/DDBJ whole genome shotgun (WGS) entry which is preliminary data.</text>
</comment>
<dbReference type="PROSITE" id="PS50088">
    <property type="entry name" value="ANK_REPEAT"/>
    <property type="match status" value="1"/>
</dbReference>